<accession>A0A7G5CCR1</accession>
<sequence>MLETLKKWGTGLTLKVKDLFTSPESQVYVKDLRKVMVYKDGRKCRYPKNYDEIVKSGKIIEAKNSEGETIYKLLYGKTDTDGRKPSFELTLVKETDDRSYFTIDFLVSKGRREVNDYSKFYKPSEFSKIDLEKHLPIFEAEKSENPQYPFQLTNSSVLTKEVRNEKGKVQEVIDEQGRNGKLLYTSDYKKLSTSFSEIRDQNGKLELDKSLISVPIVFATSLAKVCTKLLTSLPIKLGEHLISKQNPIAKSFGYLLFTPAMAVKNLVNMGATILKAPILLFVADKKKYGDAYFTMWEHQLKGCWEEAKSDFNVIKGGERLKPGQKDHKPLSIVGTWDELNARRSGIEKELEEGLNKSSESIDKSRKPDTGESLKEKLQNKINEKIAEFGNQKSSNTHIEREQNKRNSQQKQAHMPPFN</sequence>
<proteinExistence type="predicted"/>
<feature type="compositionally biased region" description="Basic and acidic residues" evidence="1">
    <location>
        <begin position="350"/>
        <end position="386"/>
    </location>
</feature>
<protein>
    <submittedName>
        <fullName evidence="2">Uncharacterized protein</fullName>
    </submittedName>
</protein>
<dbReference type="RefSeq" id="WP_182182643.1">
    <property type="nucleotide sequence ID" value="NZ_CP050530.1"/>
</dbReference>
<evidence type="ECO:0000256" key="1">
    <source>
        <dbReference type="SAM" id="MobiDB-lite"/>
    </source>
</evidence>
<evidence type="ECO:0000313" key="3">
    <source>
        <dbReference type="Proteomes" id="UP000515596"/>
    </source>
</evidence>
<organism evidence="2 3">
    <name type="scientific">Wolbachia pipientis</name>
    <dbReference type="NCBI Taxonomy" id="955"/>
    <lineage>
        <taxon>Bacteria</taxon>
        <taxon>Pseudomonadati</taxon>
        <taxon>Pseudomonadota</taxon>
        <taxon>Alphaproteobacteria</taxon>
        <taxon>Rickettsiales</taxon>
        <taxon>Anaplasmataceae</taxon>
        <taxon>Wolbachieae</taxon>
        <taxon>Wolbachia</taxon>
    </lineage>
</organism>
<gene>
    <name evidence="2" type="ORF">HC356_02830</name>
</gene>
<name>A0A7G5CCR1_WOLPI</name>
<reference evidence="2 3" key="1">
    <citation type="journal article" date="2020" name="Mol. Biol. Evol.">
        <title>Life and death of selfish genes: comparative genomics reveals the dynamic evolution of cytoplasmic incompatibility.</title>
        <authorList>
            <person name="Martinez J."/>
            <person name="Klasson L."/>
            <person name="Welch J."/>
            <person name="Jiggins F.M."/>
        </authorList>
    </citation>
    <scope>NUCLEOTIDE SEQUENCE [LARGE SCALE GENOMIC DNA]</scope>
    <source>
        <strain evidence="2">WNik</strain>
    </source>
</reference>
<feature type="region of interest" description="Disordered" evidence="1">
    <location>
        <begin position="350"/>
        <end position="418"/>
    </location>
</feature>
<evidence type="ECO:0000313" key="2">
    <source>
        <dbReference type="EMBL" id="QMV46995.1"/>
    </source>
</evidence>
<dbReference type="AlphaFoldDB" id="A0A7G5CCR1"/>
<dbReference type="Proteomes" id="UP000515596">
    <property type="component" value="Chromosome"/>
</dbReference>
<dbReference type="EMBL" id="CP050530">
    <property type="protein sequence ID" value="QMV46995.1"/>
    <property type="molecule type" value="Genomic_DNA"/>
</dbReference>